<dbReference type="InterPro" id="IPR018060">
    <property type="entry name" value="HTH_AraC"/>
</dbReference>
<accession>A0A0N7LQC9</accession>
<dbReference type="PANTHER" id="PTHR47894:SF1">
    <property type="entry name" value="HTH-TYPE TRANSCRIPTIONAL REGULATOR VQSM"/>
    <property type="match status" value="1"/>
</dbReference>
<reference evidence="5 6" key="1">
    <citation type="submission" date="2015-09" db="EMBL/GenBank/DDBJ databases">
        <authorList>
            <consortium name="Swine Surveillance"/>
        </authorList>
    </citation>
    <scope>NUCLEOTIDE SEQUENCE [LARGE SCALE GENOMIC DNA]</scope>
    <source>
        <strain evidence="5 6">CECT 4292</strain>
    </source>
</reference>
<evidence type="ECO:0000313" key="5">
    <source>
        <dbReference type="EMBL" id="CUH47668.1"/>
    </source>
</evidence>
<dbReference type="SUPFAM" id="SSF46689">
    <property type="entry name" value="Homeodomain-like"/>
    <property type="match status" value="1"/>
</dbReference>
<dbReference type="PANTHER" id="PTHR47894">
    <property type="entry name" value="HTH-TYPE TRANSCRIPTIONAL REGULATOR GADX"/>
    <property type="match status" value="1"/>
</dbReference>
<evidence type="ECO:0000313" key="6">
    <source>
        <dbReference type="Proteomes" id="UP000050783"/>
    </source>
</evidence>
<protein>
    <submittedName>
        <fullName evidence="5">Virulence-regulating protein VirS</fullName>
    </submittedName>
</protein>
<evidence type="ECO:0000259" key="4">
    <source>
        <dbReference type="PROSITE" id="PS01124"/>
    </source>
</evidence>
<dbReference type="GeneID" id="55493070"/>
<keyword evidence="2" id="KW-0238">DNA-binding</keyword>
<name>A0A0N7LQC9_9RHOB</name>
<dbReference type="RefSeq" id="WP_233493403.1">
    <property type="nucleotide sequence ID" value="NZ_CYPU01000031.1"/>
</dbReference>
<dbReference type="AlphaFoldDB" id="A0A0N7LQC9"/>
<gene>
    <name evidence="5" type="primary">virS_5</name>
    <name evidence="5" type="ORF">RUA4292_01840</name>
</gene>
<dbReference type="GO" id="GO:0005829">
    <property type="term" value="C:cytosol"/>
    <property type="evidence" value="ECO:0007669"/>
    <property type="project" value="TreeGrafter"/>
</dbReference>
<feature type="domain" description="HTH araC/xylS-type" evidence="4">
    <location>
        <begin position="241"/>
        <end position="342"/>
    </location>
</feature>
<dbReference type="Pfam" id="PF12833">
    <property type="entry name" value="HTH_18"/>
    <property type="match status" value="1"/>
</dbReference>
<dbReference type="InterPro" id="IPR032687">
    <property type="entry name" value="AraC-type_N"/>
</dbReference>
<proteinExistence type="predicted"/>
<dbReference type="InterPro" id="IPR020449">
    <property type="entry name" value="Tscrpt_reg_AraC-type_HTH"/>
</dbReference>
<dbReference type="Proteomes" id="UP000050783">
    <property type="component" value="Unassembled WGS sequence"/>
</dbReference>
<dbReference type="Gene3D" id="1.10.10.60">
    <property type="entry name" value="Homeodomain-like"/>
    <property type="match status" value="1"/>
</dbReference>
<dbReference type="PROSITE" id="PS01124">
    <property type="entry name" value="HTH_ARAC_FAMILY_2"/>
    <property type="match status" value="1"/>
</dbReference>
<organism evidence="5 6">
    <name type="scientific">Ruegeria atlantica</name>
    <dbReference type="NCBI Taxonomy" id="81569"/>
    <lineage>
        <taxon>Bacteria</taxon>
        <taxon>Pseudomonadati</taxon>
        <taxon>Pseudomonadota</taxon>
        <taxon>Alphaproteobacteria</taxon>
        <taxon>Rhodobacterales</taxon>
        <taxon>Roseobacteraceae</taxon>
        <taxon>Ruegeria</taxon>
    </lineage>
</organism>
<evidence type="ECO:0000256" key="3">
    <source>
        <dbReference type="ARBA" id="ARBA00023163"/>
    </source>
</evidence>
<dbReference type="GO" id="GO:0000976">
    <property type="term" value="F:transcription cis-regulatory region binding"/>
    <property type="evidence" value="ECO:0007669"/>
    <property type="project" value="TreeGrafter"/>
</dbReference>
<dbReference type="Pfam" id="PF12625">
    <property type="entry name" value="Arabinose_bd"/>
    <property type="match status" value="1"/>
</dbReference>
<dbReference type="STRING" id="81569.RUM4293_03769"/>
<dbReference type="SMART" id="SM00342">
    <property type="entry name" value="HTH_ARAC"/>
    <property type="match status" value="1"/>
</dbReference>
<keyword evidence="3" id="KW-0804">Transcription</keyword>
<dbReference type="InterPro" id="IPR009057">
    <property type="entry name" value="Homeodomain-like_sf"/>
</dbReference>
<evidence type="ECO:0000256" key="2">
    <source>
        <dbReference type="ARBA" id="ARBA00023125"/>
    </source>
</evidence>
<dbReference type="EMBL" id="CYPU01000031">
    <property type="protein sequence ID" value="CUH47668.1"/>
    <property type="molecule type" value="Genomic_DNA"/>
</dbReference>
<dbReference type="PRINTS" id="PR00032">
    <property type="entry name" value="HTHARAC"/>
</dbReference>
<dbReference type="GO" id="GO:0003700">
    <property type="term" value="F:DNA-binding transcription factor activity"/>
    <property type="evidence" value="ECO:0007669"/>
    <property type="project" value="InterPro"/>
</dbReference>
<evidence type="ECO:0000256" key="1">
    <source>
        <dbReference type="ARBA" id="ARBA00023015"/>
    </source>
</evidence>
<sequence>MKYAANSGLNMDVDIARIQVLSKTLDQRAEDPSIGDRVLAKSGLSRSDIAPPSTAYSAHKEALFVRYACDALNDITFSASAGLGFRSSSSLTAYISKYSRDLKQVIENSSRFHGMIDPALHFSLRVSGNFAAIEADWKDASFARYHRRTEFLIFAALARIRSLTQTSFFPIEIRFQHEVGEARKEFQKLAGFPVSFGAERLEIVLTLSSLDLPVPTYDPSLREHLLSYGDRVQAESDHPAQKLRAQVEGLITRSMPGAIIQADDAASNLGMSPRTFARRLNDEGTSYREIVEDLRCDLAQTFITNGMPLSEIAYSLGYADQPAFSTAFKRWTGQAPSTFRTRLGP</sequence>
<keyword evidence="1" id="KW-0805">Transcription regulation</keyword>